<dbReference type="InterPro" id="IPR036508">
    <property type="entry name" value="Chitin-bd_dom_sf"/>
</dbReference>
<evidence type="ECO:0000256" key="1">
    <source>
        <dbReference type="SAM" id="SignalP"/>
    </source>
</evidence>
<dbReference type="RefSeq" id="XP_005192074.2">
    <property type="nucleotide sequence ID" value="XM_005192017.4"/>
</dbReference>
<sequence length="91" mass="10051">MKFFACLTFLACVIACVLACDPDSNNMPTCTSSNLNVPVRNFWDPTCYWQCTKAGAAAEIVRCPTAELFDSALGQCVSYKNWNWTAPCPKN</sequence>
<dbReference type="SUPFAM" id="SSF57625">
    <property type="entry name" value="Invertebrate chitin-binding proteins"/>
    <property type="match status" value="1"/>
</dbReference>
<dbReference type="KEGG" id="mde:101893559"/>
<reference evidence="2" key="1">
    <citation type="submission" date="2020-05" db="UniProtKB">
        <authorList>
            <consortium name="EnsemblMetazoa"/>
        </authorList>
    </citation>
    <scope>IDENTIFICATION</scope>
    <source>
        <strain evidence="2">Aabys</strain>
    </source>
</reference>
<dbReference type="OrthoDB" id="7913749at2759"/>
<dbReference type="AlphaFoldDB" id="A0A1I8MBW3"/>
<protein>
    <recommendedName>
        <fullName evidence="3">Chitin-binding type-2 domain-containing protein</fullName>
    </recommendedName>
</protein>
<organism evidence="2">
    <name type="scientific">Musca domestica</name>
    <name type="common">House fly</name>
    <dbReference type="NCBI Taxonomy" id="7370"/>
    <lineage>
        <taxon>Eukaryota</taxon>
        <taxon>Metazoa</taxon>
        <taxon>Ecdysozoa</taxon>
        <taxon>Arthropoda</taxon>
        <taxon>Hexapoda</taxon>
        <taxon>Insecta</taxon>
        <taxon>Pterygota</taxon>
        <taxon>Neoptera</taxon>
        <taxon>Endopterygota</taxon>
        <taxon>Diptera</taxon>
        <taxon>Brachycera</taxon>
        <taxon>Muscomorpha</taxon>
        <taxon>Muscoidea</taxon>
        <taxon>Muscidae</taxon>
        <taxon>Musca</taxon>
    </lineage>
</organism>
<dbReference type="eggNOG" id="ENOG502T6TI">
    <property type="taxonomic scope" value="Eukaryota"/>
</dbReference>
<name>A0A1I8MBW3_MUSDO</name>
<evidence type="ECO:0000313" key="2">
    <source>
        <dbReference type="EnsemblMetazoa" id="MDOA003298-PA"/>
    </source>
</evidence>
<gene>
    <name evidence="2" type="primary">101893559</name>
</gene>
<proteinExistence type="predicted"/>
<dbReference type="PANTHER" id="PTHR20987:SF0">
    <property type="entry name" value="CHITIN-BINDING TYPE-2 DOMAIN-CONTAINING PROTEIN-RELATED"/>
    <property type="match status" value="1"/>
</dbReference>
<dbReference type="GO" id="GO:0008061">
    <property type="term" value="F:chitin binding"/>
    <property type="evidence" value="ECO:0007669"/>
    <property type="project" value="InterPro"/>
</dbReference>
<dbReference type="EnsemblMetazoa" id="MDOA003298-RA">
    <property type="protein sequence ID" value="MDOA003298-PA"/>
    <property type="gene ID" value="MDOA003298"/>
</dbReference>
<evidence type="ECO:0008006" key="3">
    <source>
        <dbReference type="Google" id="ProtNLM"/>
    </source>
</evidence>
<keyword evidence="1" id="KW-0732">Signal</keyword>
<dbReference type="VEuPathDB" id="VectorBase:MDOA003298"/>
<accession>A0A1I8MBW3</accession>
<dbReference type="VEuPathDB" id="VectorBase:MDOMA2_008046"/>
<feature type="signal peptide" evidence="1">
    <location>
        <begin position="1"/>
        <end position="19"/>
    </location>
</feature>
<dbReference type="PANTHER" id="PTHR20987">
    <property type="entry name" value="CHITIN-BINDING TYPE-2 DOMAIN-CONTAINING PROTEIN-RELATED"/>
    <property type="match status" value="1"/>
</dbReference>
<feature type="chain" id="PRO_5044560121" description="Chitin-binding type-2 domain-containing protein" evidence="1">
    <location>
        <begin position="20"/>
        <end position="91"/>
    </location>
</feature>